<dbReference type="PANTHER" id="PTHR23501:SF43">
    <property type="entry name" value="MULTIDRUG TRANSPORTER, PUTATIVE (AFU_ORTHOLOGUE AFUA_6G03040)-RELATED"/>
    <property type="match status" value="1"/>
</dbReference>
<evidence type="ECO:0000256" key="6">
    <source>
        <dbReference type="SAM" id="Phobius"/>
    </source>
</evidence>
<dbReference type="InterPro" id="IPR020846">
    <property type="entry name" value="MFS_dom"/>
</dbReference>
<dbReference type="OrthoDB" id="440553at2759"/>
<reference evidence="8 9" key="1">
    <citation type="journal article" date="2018" name="Sci. Rep.">
        <title>Comparative genomics provides insights into the lifestyle and reveals functional heterogeneity of dark septate endophytic fungi.</title>
        <authorList>
            <person name="Knapp D.G."/>
            <person name="Nemeth J.B."/>
            <person name="Barry K."/>
            <person name="Hainaut M."/>
            <person name="Henrissat B."/>
            <person name="Johnson J."/>
            <person name="Kuo A."/>
            <person name="Lim J.H.P."/>
            <person name="Lipzen A."/>
            <person name="Nolan M."/>
            <person name="Ohm R.A."/>
            <person name="Tamas L."/>
            <person name="Grigoriev I.V."/>
            <person name="Spatafora J.W."/>
            <person name="Nagy L.G."/>
            <person name="Kovacs G.M."/>
        </authorList>
    </citation>
    <scope>NUCLEOTIDE SEQUENCE [LARGE SCALE GENOMIC DNA]</scope>
    <source>
        <strain evidence="8 9">DSE2036</strain>
    </source>
</reference>
<feature type="transmembrane region" description="Helical" evidence="6">
    <location>
        <begin position="412"/>
        <end position="429"/>
    </location>
</feature>
<name>A0A2V1DHX2_9PLEO</name>
<feature type="transmembrane region" description="Helical" evidence="6">
    <location>
        <begin position="199"/>
        <end position="219"/>
    </location>
</feature>
<dbReference type="PRINTS" id="PR01036">
    <property type="entry name" value="TCRTETB"/>
</dbReference>
<keyword evidence="2 6" id="KW-0812">Transmembrane</keyword>
<feature type="transmembrane region" description="Helical" evidence="6">
    <location>
        <begin position="310"/>
        <end position="332"/>
    </location>
</feature>
<dbReference type="PANTHER" id="PTHR23501">
    <property type="entry name" value="MAJOR FACILITATOR SUPERFAMILY"/>
    <property type="match status" value="1"/>
</dbReference>
<dbReference type="Proteomes" id="UP000244855">
    <property type="component" value="Unassembled WGS sequence"/>
</dbReference>
<feature type="region of interest" description="Disordered" evidence="5">
    <location>
        <begin position="516"/>
        <end position="538"/>
    </location>
</feature>
<feature type="transmembrane region" description="Helical" evidence="6">
    <location>
        <begin position="131"/>
        <end position="152"/>
    </location>
</feature>
<feature type="transmembrane region" description="Helical" evidence="6">
    <location>
        <begin position="75"/>
        <end position="95"/>
    </location>
</feature>
<evidence type="ECO:0000256" key="5">
    <source>
        <dbReference type="SAM" id="MobiDB-lite"/>
    </source>
</evidence>
<feature type="domain" description="Major facilitator superfamily (MFS) profile" evidence="7">
    <location>
        <begin position="11"/>
        <end position="500"/>
    </location>
</feature>
<dbReference type="GO" id="GO:0005886">
    <property type="term" value="C:plasma membrane"/>
    <property type="evidence" value="ECO:0007669"/>
    <property type="project" value="TreeGrafter"/>
</dbReference>
<dbReference type="SUPFAM" id="SSF103473">
    <property type="entry name" value="MFS general substrate transporter"/>
    <property type="match status" value="1"/>
</dbReference>
<organism evidence="8 9">
    <name type="scientific">Periconia macrospinosa</name>
    <dbReference type="NCBI Taxonomy" id="97972"/>
    <lineage>
        <taxon>Eukaryota</taxon>
        <taxon>Fungi</taxon>
        <taxon>Dikarya</taxon>
        <taxon>Ascomycota</taxon>
        <taxon>Pezizomycotina</taxon>
        <taxon>Dothideomycetes</taxon>
        <taxon>Pleosporomycetidae</taxon>
        <taxon>Pleosporales</taxon>
        <taxon>Massarineae</taxon>
        <taxon>Periconiaceae</taxon>
        <taxon>Periconia</taxon>
    </lineage>
</organism>
<evidence type="ECO:0000256" key="4">
    <source>
        <dbReference type="ARBA" id="ARBA00023136"/>
    </source>
</evidence>
<evidence type="ECO:0000256" key="3">
    <source>
        <dbReference type="ARBA" id="ARBA00022989"/>
    </source>
</evidence>
<comment type="subcellular location">
    <subcellularLocation>
        <location evidence="1">Membrane</location>
        <topology evidence="1">Multi-pass membrane protein</topology>
    </subcellularLocation>
</comment>
<evidence type="ECO:0000313" key="9">
    <source>
        <dbReference type="Proteomes" id="UP000244855"/>
    </source>
</evidence>
<dbReference type="EMBL" id="KZ805428">
    <property type="protein sequence ID" value="PVH97786.1"/>
    <property type="molecule type" value="Genomic_DNA"/>
</dbReference>
<sequence>MTMSTTRLHLVIAGLWLSLFLSAMDTTIITTALIAVSSEFQALDQAAWLVTAYLLTYNSFLMITAKLSDVWGLKLTVLGFSAFFLIFSMACSGAQTMTQLIIFRAFQGIGGSGLYSLVFVAIVKLVDPDKIALYSGVVSSVFALANLLGPLLGGIITDRTNWRWIFWMNGPVIVTAMALLIYAMPGLHDGKSSKERLRGFDVVGGILSVSWPIPLLFSLQEAGVHYEWRGGIIIGTLVTGIVLFFLFGLYEAWVSYKTKLDALFPIKFLTSPTTAVTLLSMFLLGMPFYAMFIQLPQRFQNVNFTSAERAGILLLPVTMLTPVGAVVGGAIGKLITAEHTLLIATAMIGIGIGLLSSLPTTANFINATYAYEIITGFGLGLASPTYFIFLYTSIDEKDVSIGTGSLNMVRTLGGAVAVAICTALHHGVLRESLADFLSPEQISLVKESNAVVQSFSDESRKRLGQVMGRSYNRQFQVMLAFSLLNFVVAVVLVVIRKRAGTFGKTPVRTQENEFMKTVDAQGAERSNTPAQDGKEASR</sequence>
<dbReference type="PROSITE" id="PS50850">
    <property type="entry name" value="MFS"/>
    <property type="match status" value="1"/>
</dbReference>
<evidence type="ECO:0000313" key="8">
    <source>
        <dbReference type="EMBL" id="PVH97786.1"/>
    </source>
</evidence>
<gene>
    <name evidence="8" type="ORF">DM02DRAFT_616257</name>
</gene>
<feature type="transmembrane region" description="Helical" evidence="6">
    <location>
        <begin position="231"/>
        <end position="256"/>
    </location>
</feature>
<feature type="transmembrane region" description="Helical" evidence="6">
    <location>
        <begin position="268"/>
        <end position="290"/>
    </location>
</feature>
<feature type="transmembrane region" description="Helical" evidence="6">
    <location>
        <begin position="475"/>
        <end position="495"/>
    </location>
</feature>
<proteinExistence type="predicted"/>
<dbReference type="GO" id="GO:0022857">
    <property type="term" value="F:transmembrane transporter activity"/>
    <property type="evidence" value="ECO:0007669"/>
    <property type="project" value="InterPro"/>
</dbReference>
<evidence type="ECO:0000256" key="2">
    <source>
        <dbReference type="ARBA" id="ARBA00022692"/>
    </source>
</evidence>
<keyword evidence="3 6" id="KW-1133">Transmembrane helix</keyword>
<protein>
    <submittedName>
        <fullName evidence="8">MFS general substrate transporter</fullName>
    </submittedName>
</protein>
<keyword evidence="9" id="KW-1185">Reference proteome</keyword>
<feature type="transmembrane region" description="Helical" evidence="6">
    <location>
        <begin position="46"/>
        <end position="63"/>
    </location>
</feature>
<dbReference type="Gene3D" id="1.20.1720.10">
    <property type="entry name" value="Multidrug resistance protein D"/>
    <property type="match status" value="1"/>
</dbReference>
<dbReference type="AlphaFoldDB" id="A0A2V1DHX2"/>
<feature type="transmembrane region" description="Helical" evidence="6">
    <location>
        <begin position="101"/>
        <end position="122"/>
    </location>
</feature>
<feature type="transmembrane region" description="Helical" evidence="6">
    <location>
        <begin position="370"/>
        <end position="391"/>
    </location>
</feature>
<dbReference type="InterPro" id="IPR011701">
    <property type="entry name" value="MFS"/>
</dbReference>
<accession>A0A2V1DHX2</accession>
<feature type="transmembrane region" description="Helical" evidence="6">
    <location>
        <begin position="339"/>
        <end position="358"/>
    </location>
</feature>
<dbReference type="Gene3D" id="1.20.1250.20">
    <property type="entry name" value="MFS general substrate transporter like domains"/>
    <property type="match status" value="1"/>
</dbReference>
<evidence type="ECO:0000256" key="1">
    <source>
        <dbReference type="ARBA" id="ARBA00004141"/>
    </source>
</evidence>
<dbReference type="Pfam" id="PF07690">
    <property type="entry name" value="MFS_1"/>
    <property type="match status" value="1"/>
</dbReference>
<feature type="transmembrane region" description="Helical" evidence="6">
    <location>
        <begin position="164"/>
        <end position="187"/>
    </location>
</feature>
<keyword evidence="4 6" id="KW-0472">Membrane</keyword>
<evidence type="ECO:0000259" key="7">
    <source>
        <dbReference type="PROSITE" id="PS50850"/>
    </source>
</evidence>
<dbReference type="InterPro" id="IPR036259">
    <property type="entry name" value="MFS_trans_sf"/>
</dbReference>